<evidence type="ECO:0000313" key="2">
    <source>
        <dbReference type="Proteomes" id="UP000616779"/>
    </source>
</evidence>
<gene>
    <name evidence="1" type="ORF">GC098_20380</name>
</gene>
<accession>A0ABX1Y104</accession>
<comment type="caution">
    <text evidence="1">The sequence shown here is derived from an EMBL/GenBank/DDBJ whole genome shotgun (WGS) entry which is preliminary data.</text>
</comment>
<dbReference type="InterPro" id="IPR007402">
    <property type="entry name" value="DUF455"/>
</dbReference>
<evidence type="ECO:0000313" key="1">
    <source>
        <dbReference type="EMBL" id="NOU73745.1"/>
    </source>
</evidence>
<dbReference type="Pfam" id="PF04305">
    <property type="entry name" value="DUF455"/>
    <property type="match status" value="1"/>
</dbReference>
<reference evidence="1 2" key="1">
    <citation type="submission" date="2019-10" db="EMBL/GenBank/DDBJ databases">
        <title>Description of Paenibacillus terrestris sp. nov.</title>
        <authorList>
            <person name="Carlier A."/>
            <person name="Qi S."/>
        </authorList>
    </citation>
    <scope>NUCLEOTIDE SEQUENCE [LARGE SCALE GENOMIC DNA]</scope>
    <source>
        <strain evidence="1 2">LMG 31458</strain>
    </source>
</reference>
<sequence>MERVGQSILLRDVETASQMMRRYYCTVKETMRAMAGYLPTMKNWQAKKMLARHIWFDAMHADMLRSRTLDLRYPRVDVDNQSDSNLIRFLRHLPTAQSDEQFLVHIYYVLKPLLVEAFKDYMKETDPLDDAPSHAYLKRIVMELEEQLQEAAPLLDNLVKYTPELENSNKEFIDLFARCGAVHGPDRDNGFIYPEKRYELPLEGGRDSSWEPAVMQVPPRDPQNSLEQRLWIAIDHANEVWACETAAAVIWEYEDMKWDLYYGAARWTYDEMRHAMMGEQRLKELGFEMGIDVPMVPDHWRAFRDRGILSIVLLLHGLEQKGPLHKSKLRNELFAVNDLNGAQDCDYDWADESNHISFGLSWIKAIRPEWDKERIMEETQQIVTEWVEWIQHRHESGTHGYEKFMERIEAKSQKITDNQPLPLIQATATHLNNKLRK</sequence>
<dbReference type="RefSeq" id="WP_171645160.1">
    <property type="nucleotide sequence ID" value="NZ_WHOA01000135.1"/>
</dbReference>
<keyword evidence="2" id="KW-1185">Reference proteome</keyword>
<organism evidence="1 2">
    <name type="scientific">Paenibacillus phytorum</name>
    <dbReference type="NCBI Taxonomy" id="2654977"/>
    <lineage>
        <taxon>Bacteria</taxon>
        <taxon>Bacillati</taxon>
        <taxon>Bacillota</taxon>
        <taxon>Bacilli</taxon>
        <taxon>Bacillales</taxon>
        <taxon>Paenibacillaceae</taxon>
        <taxon>Paenibacillus</taxon>
    </lineage>
</organism>
<name>A0ABX1Y104_9BACL</name>
<protein>
    <submittedName>
        <fullName evidence="1">DUF455 family protein</fullName>
    </submittedName>
</protein>
<dbReference type="EMBL" id="WHOA01000135">
    <property type="protein sequence ID" value="NOU73745.1"/>
    <property type="molecule type" value="Genomic_DNA"/>
</dbReference>
<dbReference type="Proteomes" id="UP000616779">
    <property type="component" value="Unassembled WGS sequence"/>
</dbReference>
<proteinExistence type="predicted"/>